<feature type="transmembrane region" description="Helical" evidence="8">
    <location>
        <begin position="144"/>
        <end position="163"/>
    </location>
</feature>
<sequence length="266" mass="28556">MWVSVVTEIPCQLGAAMVQPTVRPRSAAPHGRSPAAVRPRGPSNVTVKVVMAVTGGVFALYVLVHMIGNLKIYQGPEHFNDYAHWLRAAFEPVLPHEGLLWIVRGVLVVCLLAHVYCSALLVVRARRARGAFRRKGLGREAFTARTMASTGVILLLFTVFHVLDLTLGAQPMAPDDFRAASTTSSDAYHNTVASFSRLPVSLFYILAMLALAAHLIHGIVSMVVDLGIAGGPKFWRILRLVALVIGLGVAIGNITIPIAVLTGGLT</sequence>
<dbReference type="Gene3D" id="1.20.1300.10">
    <property type="entry name" value="Fumarate reductase/succinate dehydrogenase, transmembrane subunit"/>
    <property type="match status" value="1"/>
</dbReference>
<feature type="transmembrane region" description="Helical" evidence="8">
    <location>
        <begin position="101"/>
        <end position="123"/>
    </location>
</feature>
<evidence type="ECO:0000256" key="1">
    <source>
        <dbReference type="ARBA" id="ARBA00004370"/>
    </source>
</evidence>
<evidence type="ECO:0000256" key="4">
    <source>
        <dbReference type="ARBA" id="ARBA00022723"/>
    </source>
</evidence>
<feature type="transmembrane region" description="Helical" evidence="8">
    <location>
        <begin position="240"/>
        <end position="261"/>
    </location>
</feature>
<name>A0ABQ0X6F8_9MICC</name>
<reference evidence="9 10" key="1">
    <citation type="submission" date="2019-07" db="EMBL/GenBank/DDBJ databases">
        <title>Whole genome shotgun sequence of Kocuria flava NBRC 107626.</title>
        <authorList>
            <person name="Hosoyama A."/>
            <person name="Uohara A."/>
            <person name="Ohji S."/>
            <person name="Ichikawa N."/>
        </authorList>
    </citation>
    <scope>NUCLEOTIDE SEQUENCE [LARGE SCALE GENOMIC DNA]</scope>
    <source>
        <strain evidence="9 10">NBRC 107626</strain>
    </source>
</reference>
<keyword evidence="5 8" id="KW-1133">Transmembrane helix</keyword>
<dbReference type="Proteomes" id="UP000321155">
    <property type="component" value="Unassembled WGS sequence"/>
</dbReference>
<feature type="transmembrane region" description="Helical" evidence="8">
    <location>
        <begin position="45"/>
        <end position="67"/>
    </location>
</feature>
<evidence type="ECO:0000256" key="5">
    <source>
        <dbReference type="ARBA" id="ARBA00022989"/>
    </source>
</evidence>
<evidence type="ECO:0000256" key="7">
    <source>
        <dbReference type="ARBA" id="ARBA00023136"/>
    </source>
</evidence>
<proteinExistence type="predicted"/>
<keyword evidence="4" id="KW-0479">Metal-binding</keyword>
<comment type="caution">
    <text evidence="9">The sequence shown here is derived from an EMBL/GenBank/DDBJ whole genome shotgun (WGS) entry which is preliminary data.</text>
</comment>
<keyword evidence="3 8" id="KW-0812">Transmembrane</keyword>
<dbReference type="InterPro" id="IPR011138">
    <property type="entry name" value="Cytochrome_b-558"/>
</dbReference>
<feature type="transmembrane region" description="Helical" evidence="8">
    <location>
        <begin position="202"/>
        <end position="228"/>
    </location>
</feature>
<evidence type="ECO:0000256" key="6">
    <source>
        <dbReference type="ARBA" id="ARBA00023004"/>
    </source>
</evidence>
<comment type="subcellular location">
    <subcellularLocation>
        <location evidence="1">Membrane</location>
    </subcellularLocation>
</comment>
<dbReference type="InterPro" id="IPR034804">
    <property type="entry name" value="SQR/QFR_C/D"/>
</dbReference>
<keyword evidence="2" id="KW-0349">Heme</keyword>
<gene>
    <name evidence="9" type="ORF">KFL01_25180</name>
</gene>
<dbReference type="SUPFAM" id="SSF81343">
    <property type="entry name" value="Fumarate reductase respiratory complex transmembrane subunits"/>
    <property type="match status" value="1"/>
</dbReference>
<protein>
    <submittedName>
        <fullName evidence="9">Succinate dehydrogenase Cd</fullName>
    </submittedName>
</protein>
<evidence type="ECO:0000256" key="3">
    <source>
        <dbReference type="ARBA" id="ARBA00022692"/>
    </source>
</evidence>
<organism evidence="9 10">
    <name type="scientific">Kocuria flava</name>
    <dbReference type="NCBI Taxonomy" id="446860"/>
    <lineage>
        <taxon>Bacteria</taxon>
        <taxon>Bacillati</taxon>
        <taxon>Actinomycetota</taxon>
        <taxon>Actinomycetes</taxon>
        <taxon>Micrococcales</taxon>
        <taxon>Micrococcaceae</taxon>
        <taxon>Kocuria</taxon>
    </lineage>
</organism>
<dbReference type="Pfam" id="PF01127">
    <property type="entry name" value="Sdh_cyt"/>
    <property type="match status" value="1"/>
</dbReference>
<evidence type="ECO:0000256" key="2">
    <source>
        <dbReference type="ARBA" id="ARBA00022617"/>
    </source>
</evidence>
<evidence type="ECO:0000313" key="10">
    <source>
        <dbReference type="Proteomes" id="UP000321155"/>
    </source>
</evidence>
<keyword evidence="6" id="KW-0408">Iron</keyword>
<dbReference type="CDD" id="cd03498">
    <property type="entry name" value="SQR_TypeB_2_TM"/>
    <property type="match status" value="1"/>
</dbReference>
<keyword evidence="7 8" id="KW-0472">Membrane</keyword>
<accession>A0ABQ0X6F8</accession>
<evidence type="ECO:0000313" key="9">
    <source>
        <dbReference type="EMBL" id="GEO93212.1"/>
    </source>
</evidence>
<keyword evidence="10" id="KW-1185">Reference proteome</keyword>
<dbReference type="EMBL" id="BJZR01000094">
    <property type="protein sequence ID" value="GEO93212.1"/>
    <property type="molecule type" value="Genomic_DNA"/>
</dbReference>
<evidence type="ECO:0000256" key="8">
    <source>
        <dbReference type="SAM" id="Phobius"/>
    </source>
</evidence>
<dbReference type="NCBIfam" id="TIGR02046">
    <property type="entry name" value="sdhC_b558_fam"/>
    <property type="match status" value="1"/>
</dbReference>
<dbReference type="InterPro" id="IPR000701">
    <property type="entry name" value="SuccDH_FuR_B_TM-su"/>
</dbReference>